<protein>
    <recommendedName>
        <fullName evidence="5">Cytochrome b5 reductase 4</fullName>
        <ecNumber evidence="4">1.6.2.2</ecNumber>
    </recommendedName>
    <alternativeName>
        <fullName evidence="15">Flavohemoprotein b5/b5R</fullName>
    </alternativeName>
    <alternativeName>
        <fullName evidence="14">cb5/cb5R</fullName>
    </alternativeName>
</protein>
<evidence type="ECO:0000256" key="9">
    <source>
        <dbReference type="ARBA" id="ARBA00022824"/>
    </source>
</evidence>
<dbReference type="PROSITE" id="PS51384">
    <property type="entry name" value="FAD_FR"/>
    <property type="match status" value="1"/>
</dbReference>
<dbReference type="Pfam" id="PF00173">
    <property type="entry name" value="Cyt-b5"/>
    <property type="match status" value="1"/>
</dbReference>
<comment type="subcellular location">
    <subcellularLocation>
        <location evidence="2">Endoplasmic reticulum</location>
    </subcellularLocation>
</comment>
<evidence type="ECO:0000256" key="2">
    <source>
        <dbReference type="ARBA" id="ARBA00004240"/>
    </source>
</evidence>
<evidence type="ECO:0000256" key="8">
    <source>
        <dbReference type="ARBA" id="ARBA00022723"/>
    </source>
</evidence>
<evidence type="ECO:0000256" key="12">
    <source>
        <dbReference type="ARBA" id="ARBA00023004"/>
    </source>
</evidence>
<evidence type="ECO:0000256" key="6">
    <source>
        <dbReference type="ARBA" id="ARBA00022617"/>
    </source>
</evidence>
<dbReference type="EC" id="1.6.2.2" evidence="4"/>
<dbReference type="InterPro" id="IPR001199">
    <property type="entry name" value="Cyt_B5-like_heme/steroid-bd"/>
</dbReference>
<evidence type="ECO:0000256" key="10">
    <source>
        <dbReference type="ARBA" id="ARBA00022827"/>
    </source>
</evidence>
<feature type="domain" description="CS" evidence="18">
    <location>
        <begin position="143"/>
        <end position="234"/>
    </location>
</feature>
<dbReference type="InterPro" id="IPR036400">
    <property type="entry name" value="Cyt_B5-like_heme/steroid_sf"/>
</dbReference>
<proteinExistence type="inferred from homology"/>
<dbReference type="SMART" id="SM01117">
    <property type="entry name" value="Cyt-b5"/>
    <property type="match status" value="1"/>
</dbReference>
<dbReference type="FunFam" id="2.40.30.10:FF:000063">
    <property type="entry name" value="Cytochrome b5 reductase 4"/>
    <property type="match status" value="1"/>
</dbReference>
<keyword evidence="12" id="KW-0408">Iron</keyword>
<dbReference type="PANTHER" id="PTHR46237">
    <property type="entry name" value="CYTOCHROME B5 REDUCTASE 4 FAMILY MEMBER"/>
    <property type="match status" value="1"/>
</dbReference>
<name>A0A3B3QJ09_9TELE</name>
<dbReference type="InterPro" id="IPR017927">
    <property type="entry name" value="FAD-bd_FR_type"/>
</dbReference>
<accession>A0A3B3QJ09</accession>
<dbReference type="SUPFAM" id="SSF49764">
    <property type="entry name" value="HSP20-like chaperones"/>
    <property type="match status" value="1"/>
</dbReference>
<dbReference type="Pfam" id="PF04969">
    <property type="entry name" value="CS"/>
    <property type="match status" value="1"/>
</dbReference>
<keyword evidence="21" id="KW-1185">Reference proteome</keyword>
<keyword evidence="13" id="KW-0520">NAD</keyword>
<dbReference type="PROSITE" id="PS51203">
    <property type="entry name" value="CS"/>
    <property type="match status" value="1"/>
</dbReference>
<reference evidence="20" key="2">
    <citation type="submission" date="2025-09" db="UniProtKB">
        <authorList>
            <consortium name="Ensembl"/>
        </authorList>
    </citation>
    <scope>IDENTIFICATION</scope>
</reference>
<dbReference type="FunFam" id="2.60.40.790:FF:000019">
    <property type="entry name" value="cytochrome b5 reductase 4 isoform X1"/>
    <property type="match status" value="1"/>
</dbReference>
<evidence type="ECO:0000313" key="20">
    <source>
        <dbReference type="Ensembl" id="ENSPKIP00000005819.1"/>
    </source>
</evidence>
<dbReference type="InterPro" id="IPR017938">
    <property type="entry name" value="Riboflavin_synthase-like_b-brl"/>
</dbReference>
<dbReference type="PANTHER" id="PTHR46237:SF1">
    <property type="entry name" value="CYTOCHROME B5 REDUCTASE 4"/>
    <property type="match status" value="1"/>
</dbReference>
<dbReference type="CDD" id="cd06183">
    <property type="entry name" value="cyt_b5_reduct_like"/>
    <property type="match status" value="1"/>
</dbReference>
<evidence type="ECO:0000256" key="7">
    <source>
        <dbReference type="ARBA" id="ARBA00022630"/>
    </source>
</evidence>
<evidence type="ECO:0000259" key="19">
    <source>
        <dbReference type="PROSITE" id="PS51384"/>
    </source>
</evidence>
<dbReference type="Ensembl" id="ENSPKIT00000029832.1">
    <property type="protein sequence ID" value="ENSPKIP00000005819.1"/>
    <property type="gene ID" value="ENSPKIG00000022300.1"/>
</dbReference>
<dbReference type="Gene3D" id="2.40.30.10">
    <property type="entry name" value="Translation factors"/>
    <property type="match status" value="1"/>
</dbReference>
<evidence type="ECO:0000259" key="17">
    <source>
        <dbReference type="PROSITE" id="PS50255"/>
    </source>
</evidence>
<dbReference type="InterPro" id="IPR007052">
    <property type="entry name" value="CS_dom"/>
</dbReference>
<keyword evidence="7" id="KW-0285">Flavoprotein</keyword>
<dbReference type="InterPro" id="IPR051872">
    <property type="entry name" value="Cytochrome_b5/Flavoprotein_Rdt"/>
</dbReference>
<evidence type="ECO:0000256" key="5">
    <source>
        <dbReference type="ARBA" id="ARBA00022339"/>
    </source>
</evidence>
<dbReference type="Pfam" id="PF00175">
    <property type="entry name" value="NAD_binding_1"/>
    <property type="match status" value="1"/>
</dbReference>
<evidence type="ECO:0000256" key="1">
    <source>
        <dbReference type="ARBA" id="ARBA00001974"/>
    </source>
</evidence>
<evidence type="ECO:0000256" key="15">
    <source>
        <dbReference type="ARBA" id="ARBA00031842"/>
    </source>
</evidence>
<dbReference type="GO" id="GO:0020037">
    <property type="term" value="F:heme binding"/>
    <property type="evidence" value="ECO:0007669"/>
    <property type="project" value="InterPro"/>
</dbReference>
<dbReference type="GO" id="GO:0006801">
    <property type="term" value="P:superoxide metabolic process"/>
    <property type="evidence" value="ECO:0007669"/>
    <property type="project" value="TreeGrafter"/>
</dbReference>
<dbReference type="GO" id="GO:0005783">
    <property type="term" value="C:endoplasmic reticulum"/>
    <property type="evidence" value="ECO:0007669"/>
    <property type="project" value="UniProtKB-SubCell"/>
</dbReference>
<keyword evidence="11" id="KW-0560">Oxidoreductase</keyword>
<dbReference type="PROSITE" id="PS00191">
    <property type="entry name" value="CYTOCHROME_B5_1"/>
    <property type="match status" value="1"/>
</dbReference>
<comment type="cofactor">
    <cofactor evidence="1">
        <name>FAD</name>
        <dbReference type="ChEBI" id="CHEBI:57692"/>
    </cofactor>
</comment>
<dbReference type="PRINTS" id="PR00406">
    <property type="entry name" value="CYTB5RDTASE"/>
</dbReference>
<dbReference type="Gene3D" id="3.40.50.80">
    <property type="entry name" value="Nucleotide-binding domain of ferredoxin-NADP reductase (FNR) module"/>
    <property type="match status" value="1"/>
</dbReference>
<dbReference type="PROSITE" id="PS50255">
    <property type="entry name" value="CYTOCHROME_B5_2"/>
    <property type="match status" value="1"/>
</dbReference>
<feature type="domain" description="FAD-binding FR-type" evidence="19">
    <location>
        <begin position="251"/>
        <end position="362"/>
    </location>
</feature>
<evidence type="ECO:0000256" key="4">
    <source>
        <dbReference type="ARBA" id="ARBA00012011"/>
    </source>
</evidence>
<dbReference type="SUPFAM" id="SSF63380">
    <property type="entry name" value="Riboflavin synthase domain-like"/>
    <property type="match status" value="1"/>
</dbReference>
<dbReference type="Proteomes" id="UP000261540">
    <property type="component" value="Unplaced"/>
</dbReference>
<dbReference type="GeneTree" id="ENSGT00940000155536"/>
<evidence type="ECO:0000313" key="21">
    <source>
        <dbReference type="Proteomes" id="UP000261540"/>
    </source>
</evidence>
<dbReference type="SUPFAM" id="SSF55856">
    <property type="entry name" value="Cytochrome b5-like heme/steroid binding domain"/>
    <property type="match status" value="1"/>
</dbReference>
<dbReference type="GO" id="GO:0090524">
    <property type="term" value="F:cytochrome-b5 reductase activity, acting on NADH"/>
    <property type="evidence" value="ECO:0007669"/>
    <property type="project" value="UniProtKB-EC"/>
</dbReference>
<dbReference type="Gene3D" id="2.60.40.790">
    <property type="match status" value="1"/>
</dbReference>
<dbReference type="PRINTS" id="PR00363">
    <property type="entry name" value="CYTOCHROMEB5"/>
</dbReference>
<dbReference type="InterPro" id="IPR018506">
    <property type="entry name" value="Cyt_B5_heme-BS"/>
</dbReference>
<dbReference type="InterPro" id="IPR001433">
    <property type="entry name" value="OxRdtase_FAD/NAD-bd"/>
</dbReference>
<comment type="similarity">
    <text evidence="3">Belongs to the flavoprotein pyridine nucleotide cytochrome reductase family.</text>
</comment>
<evidence type="ECO:0000256" key="16">
    <source>
        <dbReference type="ARBA" id="ARBA00047682"/>
    </source>
</evidence>
<sequence length="559" mass="62674">MDWIRLTKSGKDLTGFRGRLIEVTEEELRKHNTRDDCWTCIRGMVYNVSPYMQFHPGGEDELLKAAGVDGTDLFDQVHRWVNYESMLKECLVGRMAAKPSTLIHGSSNTQKINPSVNRLYPSSPSTLLESNLPSSLLPPPTKDHCPRFDWFQTDVTVNITVYTKCKIPTSGITVVDLQGGTLRVEVFLGKLSYLLHLQLSHEVQEHLSVHTASAVGRVQVCMHKVSSGQWAKLGEPLESHDSFLHRKDCALFYRKCVLVSKTHVTHDTSVFHFQMPPGTVMQIPVGEHVYLKTTVKGNKVVKPYTPVDKILMPNSLESTEATADVFLMIKVYPDGVFTQHLCGLNIGDSLAISSPNGSFSLRPLHDITHLYLLAAGTGFTPMARLIRFTLHNVGNLRNTKLMFFNRQESDILWRSELDQLAEMEEKNLEACDKHPGLTSCVVDISHDQGSGSKVCSHSLMEESHSIFRCSINEEEQCEPVAGHQGYQGRLSVRTSSDVQGEPMGLRKDREANFLQHFNIPNFVNSEHSSVLGDDDLLLCEQPIIMDSETRCNSKLDIIS</sequence>
<dbReference type="STRING" id="1676925.ENSPKIP00000005819"/>
<keyword evidence="8" id="KW-0479">Metal-binding</keyword>
<keyword evidence="10" id="KW-0274">FAD</keyword>
<evidence type="ECO:0000259" key="18">
    <source>
        <dbReference type="PROSITE" id="PS51203"/>
    </source>
</evidence>
<organism evidence="20 21">
    <name type="scientific">Paramormyrops kingsleyae</name>
    <dbReference type="NCBI Taxonomy" id="1676925"/>
    <lineage>
        <taxon>Eukaryota</taxon>
        <taxon>Metazoa</taxon>
        <taxon>Chordata</taxon>
        <taxon>Craniata</taxon>
        <taxon>Vertebrata</taxon>
        <taxon>Euteleostomi</taxon>
        <taxon>Actinopterygii</taxon>
        <taxon>Neopterygii</taxon>
        <taxon>Teleostei</taxon>
        <taxon>Osteoglossocephala</taxon>
        <taxon>Osteoglossomorpha</taxon>
        <taxon>Osteoglossiformes</taxon>
        <taxon>Mormyridae</taxon>
        <taxon>Paramormyrops</taxon>
    </lineage>
</organism>
<feature type="domain" description="Cytochrome b5 heme-binding" evidence="17">
    <location>
        <begin position="20"/>
        <end position="96"/>
    </location>
</feature>
<dbReference type="InterPro" id="IPR008978">
    <property type="entry name" value="HSP20-like_chaperone"/>
</dbReference>
<dbReference type="Gene3D" id="3.10.120.10">
    <property type="entry name" value="Cytochrome b5-like heme/steroid binding domain"/>
    <property type="match status" value="1"/>
</dbReference>
<keyword evidence="6" id="KW-0349">Heme</keyword>
<comment type="catalytic activity">
    <reaction evidence="16">
        <text>2 Fe(III)-[cytochrome b5] + NADH = 2 Fe(II)-[cytochrome b5] + NAD(+) + H(+)</text>
        <dbReference type="Rhea" id="RHEA:46680"/>
        <dbReference type="Rhea" id="RHEA-COMP:10438"/>
        <dbReference type="Rhea" id="RHEA-COMP:10439"/>
        <dbReference type="ChEBI" id="CHEBI:15378"/>
        <dbReference type="ChEBI" id="CHEBI:29033"/>
        <dbReference type="ChEBI" id="CHEBI:29034"/>
        <dbReference type="ChEBI" id="CHEBI:57540"/>
        <dbReference type="ChEBI" id="CHEBI:57945"/>
        <dbReference type="EC" id="1.6.2.2"/>
    </reaction>
</comment>
<dbReference type="GO" id="GO:0046872">
    <property type="term" value="F:metal ion binding"/>
    <property type="evidence" value="ECO:0007669"/>
    <property type="project" value="UniProtKB-KW"/>
</dbReference>
<dbReference type="SUPFAM" id="SSF52343">
    <property type="entry name" value="Ferredoxin reductase-like, C-terminal NADP-linked domain"/>
    <property type="match status" value="1"/>
</dbReference>
<keyword evidence="9" id="KW-0256">Endoplasmic reticulum</keyword>
<reference evidence="20" key="1">
    <citation type="submission" date="2025-08" db="UniProtKB">
        <authorList>
            <consortium name="Ensembl"/>
        </authorList>
    </citation>
    <scope>IDENTIFICATION</scope>
</reference>
<dbReference type="Pfam" id="PF00970">
    <property type="entry name" value="FAD_binding_6"/>
    <property type="match status" value="1"/>
</dbReference>
<dbReference type="InterPro" id="IPR008333">
    <property type="entry name" value="Cbr1-like_FAD-bd_dom"/>
</dbReference>
<dbReference type="AlphaFoldDB" id="A0A3B3QJ09"/>
<evidence type="ECO:0000256" key="11">
    <source>
        <dbReference type="ARBA" id="ARBA00023002"/>
    </source>
</evidence>
<evidence type="ECO:0000256" key="13">
    <source>
        <dbReference type="ARBA" id="ARBA00023027"/>
    </source>
</evidence>
<evidence type="ECO:0000256" key="3">
    <source>
        <dbReference type="ARBA" id="ARBA00006105"/>
    </source>
</evidence>
<evidence type="ECO:0000256" key="14">
    <source>
        <dbReference type="ARBA" id="ARBA00030883"/>
    </source>
</evidence>
<dbReference type="FunFam" id="3.10.120.10:FF:000001">
    <property type="entry name" value="Cytochrome b5 reductase 4"/>
    <property type="match status" value="1"/>
</dbReference>
<dbReference type="InterPro" id="IPR039261">
    <property type="entry name" value="FNR_nucleotide-bd"/>
</dbReference>